<dbReference type="Gene3D" id="3.30.70.330">
    <property type="match status" value="2"/>
</dbReference>
<feature type="domain" description="RRM" evidence="5">
    <location>
        <begin position="103"/>
        <end position="180"/>
    </location>
</feature>
<evidence type="ECO:0000259" key="5">
    <source>
        <dbReference type="PROSITE" id="PS50102"/>
    </source>
</evidence>
<feature type="compositionally biased region" description="Gly residues" evidence="4">
    <location>
        <begin position="298"/>
        <end position="333"/>
    </location>
</feature>
<name>A0AAV2PKH4_MEGNR</name>
<evidence type="ECO:0000256" key="2">
    <source>
        <dbReference type="ARBA" id="ARBA00022884"/>
    </source>
</evidence>
<dbReference type="InterPro" id="IPR012677">
    <property type="entry name" value="Nucleotide-bd_a/b_plait_sf"/>
</dbReference>
<evidence type="ECO:0000313" key="6">
    <source>
        <dbReference type="EMBL" id="CAL4060354.1"/>
    </source>
</evidence>
<dbReference type="GO" id="GO:0000398">
    <property type="term" value="P:mRNA splicing, via spliceosome"/>
    <property type="evidence" value="ECO:0007669"/>
    <property type="project" value="TreeGrafter"/>
</dbReference>
<dbReference type="PROSITE" id="PS50102">
    <property type="entry name" value="RRM"/>
    <property type="match status" value="2"/>
</dbReference>
<dbReference type="PANTHER" id="PTHR48026">
    <property type="entry name" value="HOMOLOGOUS TO DROSOPHILA SQD (SQUID) PROTEIN"/>
    <property type="match status" value="1"/>
</dbReference>
<comment type="caution">
    <text evidence="6">The sequence shown here is derived from an EMBL/GenBank/DDBJ whole genome shotgun (WGS) entry which is preliminary data.</text>
</comment>
<keyword evidence="2 3" id="KW-0694">RNA-binding</keyword>
<dbReference type="SUPFAM" id="SSF54928">
    <property type="entry name" value="RNA-binding domain, RBD"/>
    <property type="match status" value="2"/>
</dbReference>
<feature type="domain" description="RRM" evidence="5">
    <location>
        <begin position="12"/>
        <end position="87"/>
    </location>
</feature>
<dbReference type="GO" id="GO:0003730">
    <property type="term" value="F:mRNA 3'-UTR binding"/>
    <property type="evidence" value="ECO:0007669"/>
    <property type="project" value="TreeGrafter"/>
</dbReference>
<reference evidence="6 7" key="1">
    <citation type="submission" date="2024-05" db="EMBL/GenBank/DDBJ databases">
        <authorList>
            <person name="Wallberg A."/>
        </authorList>
    </citation>
    <scope>NUCLEOTIDE SEQUENCE [LARGE SCALE GENOMIC DNA]</scope>
</reference>
<gene>
    <name evidence="6" type="ORF">MNOR_LOCUS1282</name>
</gene>
<dbReference type="SMART" id="SM00360">
    <property type="entry name" value="RRM"/>
    <property type="match status" value="2"/>
</dbReference>
<evidence type="ECO:0000256" key="1">
    <source>
        <dbReference type="ARBA" id="ARBA00022737"/>
    </source>
</evidence>
<dbReference type="Proteomes" id="UP001497623">
    <property type="component" value="Unassembled WGS sequence"/>
</dbReference>
<accession>A0AAV2PKH4</accession>
<dbReference type="Pfam" id="PF00076">
    <property type="entry name" value="RRM_1"/>
    <property type="match status" value="2"/>
</dbReference>
<evidence type="ECO:0000313" key="7">
    <source>
        <dbReference type="Proteomes" id="UP001497623"/>
    </source>
</evidence>
<evidence type="ECO:0000256" key="4">
    <source>
        <dbReference type="SAM" id="MobiDB-lite"/>
    </source>
</evidence>
<proteinExistence type="predicted"/>
<dbReference type="PANTHER" id="PTHR48026:SF14">
    <property type="entry name" value="HETEROGENEOUS NUCLEAR RIBONUCLEOPROTEIN A1"/>
    <property type="match status" value="1"/>
</dbReference>
<sequence>MSREFQEPEHLRKLFIGGLDYSTTDDSLRAYFEQFGEVVDVVVMKDSHTKRSRGFGFVAFSKSTMVDETQSSRPHKIDGRSVDTKRVVPKDEVGKPESGVQVKKIFVGGIKNDVEEDDIREAFSSYGDISNIILPLEKETRKLRGFAFVEFEDFDTVDKICLHKNVMLKGKRVDVKKALSKDQMQQGGGSNQGGNNAWGGNQGGGNWGGNQGSSNWGGNQGGQNQGGWGGNQGGGPPNQGGWGGNQGGGNWGGNQGGGNWGGNQGGANQGGWGGPNQSGPSQGGWGGNQGGPTQPWGGNQGGANQGGNWGGNQGGPNQGGNPQWGGNQGGNPQWGGNQAAAGNQWGGNQGGGNQGGGWGGNQGGGWGGNQGGAQPGNNFGNNYGQSKGAAPMKNQGFGGNRSAPYNAPNNRGGFGGGNVKNERY</sequence>
<feature type="compositionally biased region" description="Gly residues" evidence="4">
    <location>
        <begin position="218"/>
        <end position="290"/>
    </location>
</feature>
<organism evidence="6 7">
    <name type="scientific">Meganyctiphanes norvegica</name>
    <name type="common">Northern krill</name>
    <name type="synonym">Thysanopoda norvegica</name>
    <dbReference type="NCBI Taxonomy" id="48144"/>
    <lineage>
        <taxon>Eukaryota</taxon>
        <taxon>Metazoa</taxon>
        <taxon>Ecdysozoa</taxon>
        <taxon>Arthropoda</taxon>
        <taxon>Crustacea</taxon>
        <taxon>Multicrustacea</taxon>
        <taxon>Malacostraca</taxon>
        <taxon>Eumalacostraca</taxon>
        <taxon>Eucarida</taxon>
        <taxon>Euphausiacea</taxon>
        <taxon>Euphausiidae</taxon>
        <taxon>Meganyctiphanes</taxon>
    </lineage>
</organism>
<feature type="compositionally biased region" description="Gly residues" evidence="4">
    <location>
        <begin position="344"/>
        <end position="374"/>
    </location>
</feature>
<dbReference type="GO" id="GO:0071013">
    <property type="term" value="C:catalytic step 2 spliceosome"/>
    <property type="evidence" value="ECO:0007669"/>
    <property type="project" value="TreeGrafter"/>
</dbReference>
<feature type="compositionally biased region" description="Gly residues" evidence="4">
    <location>
        <begin position="186"/>
        <end position="211"/>
    </location>
</feature>
<evidence type="ECO:0000256" key="3">
    <source>
        <dbReference type="PROSITE-ProRule" id="PRU00176"/>
    </source>
</evidence>
<dbReference type="AlphaFoldDB" id="A0AAV2PKH4"/>
<protein>
    <recommendedName>
        <fullName evidence="5">RRM domain-containing protein</fullName>
    </recommendedName>
</protein>
<dbReference type="FunFam" id="3.30.70.330:FF:000040">
    <property type="entry name" value="Heterogeneous nuclear ribonucleoprotein A2/B1"/>
    <property type="match status" value="1"/>
</dbReference>
<feature type="compositionally biased region" description="Low complexity" evidence="4">
    <location>
        <begin position="334"/>
        <end position="343"/>
    </location>
</feature>
<keyword evidence="7" id="KW-1185">Reference proteome</keyword>
<dbReference type="InterPro" id="IPR000504">
    <property type="entry name" value="RRM_dom"/>
</dbReference>
<dbReference type="EMBL" id="CAXKWB010000337">
    <property type="protein sequence ID" value="CAL4060354.1"/>
    <property type="molecule type" value="Genomic_DNA"/>
</dbReference>
<feature type="region of interest" description="Disordered" evidence="4">
    <location>
        <begin position="179"/>
        <end position="424"/>
    </location>
</feature>
<keyword evidence="1" id="KW-0677">Repeat</keyword>
<dbReference type="InterPro" id="IPR035979">
    <property type="entry name" value="RBD_domain_sf"/>
</dbReference>
<dbReference type="GO" id="GO:0098687">
    <property type="term" value="C:chromosomal region"/>
    <property type="evidence" value="ECO:0007669"/>
    <property type="project" value="UniProtKB-ARBA"/>
</dbReference>